<reference evidence="1" key="2">
    <citation type="submission" date="2015-02" db="UniProtKB">
        <authorList>
            <consortium name="EnsemblMetazoa"/>
        </authorList>
    </citation>
    <scope>IDENTIFICATION</scope>
</reference>
<accession>T1JKL4</accession>
<dbReference type="HOGENOM" id="CLU_3421498_0_0_1"/>
<proteinExistence type="predicted"/>
<name>T1JKL4_STRMM</name>
<dbReference type="EnsemblMetazoa" id="SMAR014394-RA">
    <property type="protein sequence ID" value="SMAR014394-PA"/>
    <property type="gene ID" value="SMAR014394"/>
</dbReference>
<reference evidence="2" key="1">
    <citation type="submission" date="2011-05" db="EMBL/GenBank/DDBJ databases">
        <authorList>
            <person name="Richards S.R."/>
            <person name="Qu J."/>
            <person name="Jiang H."/>
            <person name="Jhangiani S.N."/>
            <person name="Agravi P."/>
            <person name="Goodspeed R."/>
            <person name="Gross S."/>
            <person name="Mandapat C."/>
            <person name="Jackson L."/>
            <person name="Mathew T."/>
            <person name="Pu L."/>
            <person name="Thornton R."/>
            <person name="Saada N."/>
            <person name="Wilczek-Boney K.B."/>
            <person name="Lee S."/>
            <person name="Kovar C."/>
            <person name="Wu Y."/>
            <person name="Scherer S.E."/>
            <person name="Worley K.C."/>
            <person name="Muzny D.M."/>
            <person name="Gibbs R."/>
        </authorList>
    </citation>
    <scope>NUCLEOTIDE SEQUENCE</scope>
    <source>
        <strain evidence="2">Brora</strain>
    </source>
</reference>
<dbReference type="EMBL" id="JH431831">
    <property type="status" value="NOT_ANNOTATED_CDS"/>
    <property type="molecule type" value="Genomic_DNA"/>
</dbReference>
<dbReference type="AlphaFoldDB" id="T1JKL4"/>
<evidence type="ECO:0000313" key="1">
    <source>
        <dbReference type="EnsemblMetazoa" id="SMAR014394-PA"/>
    </source>
</evidence>
<organism evidence="1 2">
    <name type="scientific">Strigamia maritima</name>
    <name type="common">European centipede</name>
    <name type="synonym">Geophilus maritimus</name>
    <dbReference type="NCBI Taxonomy" id="126957"/>
    <lineage>
        <taxon>Eukaryota</taxon>
        <taxon>Metazoa</taxon>
        <taxon>Ecdysozoa</taxon>
        <taxon>Arthropoda</taxon>
        <taxon>Myriapoda</taxon>
        <taxon>Chilopoda</taxon>
        <taxon>Pleurostigmophora</taxon>
        <taxon>Geophilomorpha</taxon>
        <taxon>Linotaeniidae</taxon>
        <taxon>Strigamia</taxon>
    </lineage>
</organism>
<protein>
    <submittedName>
        <fullName evidence="1">Uncharacterized protein</fullName>
    </submittedName>
</protein>
<sequence>MGPKAEKGGVRLNCTQMETWLEMY</sequence>
<evidence type="ECO:0000313" key="2">
    <source>
        <dbReference type="Proteomes" id="UP000014500"/>
    </source>
</evidence>
<dbReference type="Proteomes" id="UP000014500">
    <property type="component" value="Unassembled WGS sequence"/>
</dbReference>
<keyword evidence="2" id="KW-1185">Reference proteome</keyword>